<feature type="compositionally biased region" description="Low complexity" evidence="1">
    <location>
        <begin position="238"/>
        <end position="276"/>
    </location>
</feature>
<feature type="region of interest" description="Disordered" evidence="1">
    <location>
        <begin position="404"/>
        <end position="501"/>
    </location>
</feature>
<feature type="region of interest" description="Disordered" evidence="1">
    <location>
        <begin position="238"/>
        <end position="319"/>
    </location>
</feature>
<dbReference type="OrthoDB" id="3366987at2759"/>
<dbReference type="STRING" id="1353952.A0A165D5D1"/>
<feature type="compositionally biased region" description="Low complexity" evidence="1">
    <location>
        <begin position="284"/>
        <end position="304"/>
    </location>
</feature>
<name>A0A165D5D1_9BASI</name>
<evidence type="ECO:0000313" key="2">
    <source>
        <dbReference type="EMBL" id="KZT52110.1"/>
    </source>
</evidence>
<reference evidence="2 3" key="1">
    <citation type="journal article" date="2016" name="Mol. Biol. Evol.">
        <title>Comparative Genomics of Early-Diverging Mushroom-Forming Fungi Provides Insights into the Origins of Lignocellulose Decay Capabilities.</title>
        <authorList>
            <person name="Nagy L.G."/>
            <person name="Riley R."/>
            <person name="Tritt A."/>
            <person name="Adam C."/>
            <person name="Daum C."/>
            <person name="Floudas D."/>
            <person name="Sun H."/>
            <person name="Yadav J.S."/>
            <person name="Pangilinan J."/>
            <person name="Larsson K.H."/>
            <person name="Matsuura K."/>
            <person name="Barry K."/>
            <person name="Labutti K."/>
            <person name="Kuo R."/>
            <person name="Ohm R.A."/>
            <person name="Bhattacharya S.S."/>
            <person name="Shirouzu T."/>
            <person name="Yoshinaga Y."/>
            <person name="Martin F.M."/>
            <person name="Grigoriev I.V."/>
            <person name="Hibbett D.S."/>
        </authorList>
    </citation>
    <scope>NUCLEOTIDE SEQUENCE [LARGE SCALE GENOMIC DNA]</scope>
    <source>
        <strain evidence="2 3">HHB12733</strain>
    </source>
</reference>
<evidence type="ECO:0000313" key="3">
    <source>
        <dbReference type="Proteomes" id="UP000076842"/>
    </source>
</evidence>
<dbReference type="InParanoid" id="A0A165D5D1"/>
<dbReference type="AlphaFoldDB" id="A0A165D5D1"/>
<feature type="region of interest" description="Disordered" evidence="1">
    <location>
        <begin position="521"/>
        <end position="550"/>
    </location>
</feature>
<feature type="compositionally biased region" description="Low complexity" evidence="1">
    <location>
        <begin position="466"/>
        <end position="482"/>
    </location>
</feature>
<organism evidence="2 3">
    <name type="scientific">Calocera cornea HHB12733</name>
    <dbReference type="NCBI Taxonomy" id="1353952"/>
    <lineage>
        <taxon>Eukaryota</taxon>
        <taxon>Fungi</taxon>
        <taxon>Dikarya</taxon>
        <taxon>Basidiomycota</taxon>
        <taxon>Agaricomycotina</taxon>
        <taxon>Dacrymycetes</taxon>
        <taxon>Dacrymycetales</taxon>
        <taxon>Dacrymycetaceae</taxon>
        <taxon>Calocera</taxon>
    </lineage>
</organism>
<feature type="compositionally biased region" description="Pro residues" evidence="1">
    <location>
        <begin position="16"/>
        <end position="28"/>
    </location>
</feature>
<dbReference type="PRINTS" id="PR01217">
    <property type="entry name" value="PRICHEXTENSN"/>
</dbReference>
<feature type="region of interest" description="Disordered" evidence="1">
    <location>
        <begin position="1"/>
        <end position="153"/>
    </location>
</feature>
<evidence type="ECO:0000256" key="1">
    <source>
        <dbReference type="SAM" id="MobiDB-lite"/>
    </source>
</evidence>
<feature type="compositionally biased region" description="Low complexity" evidence="1">
    <location>
        <begin position="562"/>
        <end position="583"/>
    </location>
</feature>
<accession>A0A165D5D1</accession>
<feature type="region of interest" description="Disordered" evidence="1">
    <location>
        <begin position="562"/>
        <end position="604"/>
    </location>
</feature>
<dbReference type="Proteomes" id="UP000076842">
    <property type="component" value="Unassembled WGS sequence"/>
</dbReference>
<feature type="compositionally biased region" description="Acidic residues" evidence="1">
    <location>
        <begin position="666"/>
        <end position="677"/>
    </location>
</feature>
<dbReference type="EMBL" id="KV424078">
    <property type="protein sequence ID" value="KZT52110.1"/>
    <property type="molecule type" value="Genomic_DNA"/>
</dbReference>
<gene>
    <name evidence="2" type="ORF">CALCODRAFT_102928</name>
</gene>
<feature type="compositionally biased region" description="Low complexity" evidence="1">
    <location>
        <begin position="367"/>
        <end position="376"/>
    </location>
</feature>
<feature type="compositionally biased region" description="Low complexity" evidence="1">
    <location>
        <begin position="64"/>
        <end position="90"/>
    </location>
</feature>
<keyword evidence="3" id="KW-1185">Reference proteome</keyword>
<sequence>MHPMAQSAYISRLPAPVRPSRPAPPAHLPRPCSSAPPAAGTSESEQQRKIPAGTKLTKPKPKSARASPSPARTSCPQHQQQQQQHTRPMAPRQPPARGPRPLSRLPASSQAPNPTHPVPAPTAAPAQVQVLYGPRPRRKLVSPRKPSLPPSPSHIPTAAALVYTGQVHTHHPVLVPCPDPQALVAAPSSPAPAPRPPYYTPAHALAPAAAVSAAVQQYQYQYQYQYGSAGPAPAYTPAPAAAGSHPASLIPGRRPSRPTTTTMRTIPTAPAPALSRRSTRRRPSTSAPSAKPHLPPIKLSGLPLPVGPPPRRKSPIGEKAHYRDVLEEEVRELLAPLAPGGKEEGQQDALGLMTPPKTPPPPPAQPAQPQRAQRAQGPMVHEQISVLPRRAAPPPLSLVVLSSTTNANGREAELDDEDEDTPITTTAEAEARSPGRIRQKLAAELPLARPTGGSLVHRRPALRHVSVPASLAPGPSGSSTGAPSGGSSYGSTPEREFDPEMELEFDLDLDLDNILVFAGESSGSSGAGFPTSTVFPDGLGPGPGLDTPFEPSELWREVEGLLSPPSQQLPTPPASGRGSFDAGAGAGAGAGRAELAGKGPKEGPEAYVPVFGPALAAALSRTLPPQPRTPSSASPLHSDVNAVLRGLTLSDEEWEDQELDGRGEAEGELELDYEEDAQTPVVERVRRVFARRPTLSRSGRSVRRKGTRKL</sequence>
<feature type="region of interest" description="Disordered" evidence="1">
    <location>
        <begin position="619"/>
        <end position="677"/>
    </location>
</feature>
<feature type="region of interest" description="Disordered" evidence="1">
    <location>
        <begin position="338"/>
        <end position="380"/>
    </location>
</feature>
<protein>
    <submittedName>
        <fullName evidence="2">Uncharacterized protein</fullName>
    </submittedName>
</protein>
<feature type="compositionally biased region" description="Pro residues" evidence="1">
    <location>
        <begin position="356"/>
        <end position="366"/>
    </location>
</feature>
<proteinExistence type="predicted"/>